<keyword evidence="2" id="KW-0813">Transport</keyword>
<dbReference type="GO" id="GO:0005737">
    <property type="term" value="C:cytoplasm"/>
    <property type="evidence" value="ECO:0007669"/>
    <property type="project" value="UniProtKB-SubCell"/>
</dbReference>
<dbReference type="EMBL" id="WUUL01000001">
    <property type="protein sequence ID" value="MXQ52542.1"/>
    <property type="molecule type" value="Genomic_DNA"/>
</dbReference>
<accession>A0A6I4VX01</accession>
<keyword evidence="4" id="KW-0808">Transferase</keyword>
<comment type="caution">
    <text evidence="8">The sequence shown here is derived from an EMBL/GenBank/DDBJ whole genome shotgun (WGS) entry which is preliminary data.</text>
</comment>
<organism evidence="8 9">
    <name type="scientific">Shimazuella alba</name>
    <dbReference type="NCBI Taxonomy" id="2690964"/>
    <lineage>
        <taxon>Bacteria</taxon>
        <taxon>Bacillati</taxon>
        <taxon>Bacillota</taxon>
        <taxon>Bacilli</taxon>
        <taxon>Bacillales</taxon>
        <taxon>Thermoactinomycetaceae</taxon>
        <taxon>Shimazuella</taxon>
    </lineage>
</organism>
<protein>
    <submittedName>
        <fullName evidence="8">PTS transporter subunit EIIA</fullName>
    </submittedName>
</protein>
<evidence type="ECO:0000256" key="3">
    <source>
        <dbReference type="ARBA" id="ARBA00022490"/>
    </source>
</evidence>
<dbReference type="Gene3D" id="3.40.930.10">
    <property type="entry name" value="Mannitol-specific EII, Chain A"/>
    <property type="match status" value="1"/>
</dbReference>
<evidence type="ECO:0000256" key="1">
    <source>
        <dbReference type="ARBA" id="ARBA00004496"/>
    </source>
</evidence>
<name>A0A6I4VX01_9BACL</name>
<dbReference type="Proteomes" id="UP000430692">
    <property type="component" value="Unassembled WGS sequence"/>
</dbReference>
<keyword evidence="9" id="KW-1185">Reference proteome</keyword>
<keyword evidence="5" id="KW-0598">Phosphotransferase system</keyword>
<dbReference type="PROSITE" id="PS00372">
    <property type="entry name" value="PTS_EIIA_TYPE_2_HIS"/>
    <property type="match status" value="1"/>
</dbReference>
<dbReference type="Pfam" id="PF00359">
    <property type="entry name" value="PTS_EIIA_2"/>
    <property type="match status" value="1"/>
</dbReference>
<dbReference type="AlphaFoldDB" id="A0A6I4VX01"/>
<evidence type="ECO:0000256" key="4">
    <source>
        <dbReference type="ARBA" id="ARBA00022679"/>
    </source>
</evidence>
<dbReference type="InterPro" id="IPR051351">
    <property type="entry name" value="Ascorbate-PTS_EIIA_comp"/>
</dbReference>
<dbReference type="PANTHER" id="PTHR36203:SF5">
    <property type="entry name" value="PTS SYSTEM, EIIA COMPONENT"/>
    <property type="match status" value="1"/>
</dbReference>
<evidence type="ECO:0000313" key="8">
    <source>
        <dbReference type="EMBL" id="MXQ52542.1"/>
    </source>
</evidence>
<dbReference type="PANTHER" id="PTHR36203">
    <property type="entry name" value="ASCORBATE-SPECIFIC PTS SYSTEM EIIA COMPONENT"/>
    <property type="match status" value="1"/>
</dbReference>
<dbReference type="SUPFAM" id="SSF55804">
    <property type="entry name" value="Phoshotransferase/anion transport protein"/>
    <property type="match status" value="1"/>
</dbReference>
<evidence type="ECO:0000259" key="7">
    <source>
        <dbReference type="PROSITE" id="PS51094"/>
    </source>
</evidence>
<dbReference type="PROSITE" id="PS51094">
    <property type="entry name" value="PTS_EIIA_TYPE_2"/>
    <property type="match status" value="1"/>
</dbReference>
<dbReference type="InterPro" id="IPR016152">
    <property type="entry name" value="PTrfase/Anion_transptr"/>
</dbReference>
<comment type="subcellular location">
    <subcellularLocation>
        <location evidence="1">Cytoplasm</location>
    </subcellularLocation>
</comment>
<dbReference type="CDD" id="cd00211">
    <property type="entry name" value="PTS_IIA_fru"/>
    <property type="match status" value="1"/>
</dbReference>
<dbReference type="InterPro" id="IPR002178">
    <property type="entry name" value="PTS_EIIA_type-2_dom"/>
</dbReference>
<evidence type="ECO:0000256" key="2">
    <source>
        <dbReference type="ARBA" id="ARBA00022448"/>
    </source>
</evidence>
<dbReference type="GO" id="GO:0016301">
    <property type="term" value="F:kinase activity"/>
    <property type="evidence" value="ECO:0007669"/>
    <property type="project" value="UniProtKB-KW"/>
</dbReference>
<keyword evidence="6" id="KW-0418">Kinase</keyword>
<feature type="domain" description="PTS EIIA type-2" evidence="7">
    <location>
        <begin position="2"/>
        <end position="144"/>
    </location>
</feature>
<reference evidence="8 9" key="1">
    <citation type="submission" date="2019-12" db="EMBL/GenBank/DDBJ databases">
        <title>Whole-genome analyses of novel actinobacteria.</title>
        <authorList>
            <person name="Sahin N."/>
            <person name="Saygin H."/>
        </authorList>
    </citation>
    <scope>NUCLEOTIDE SEQUENCE [LARGE SCALE GENOMIC DNA]</scope>
    <source>
        <strain evidence="8 9">KC615</strain>
    </source>
</reference>
<keyword evidence="3" id="KW-0963">Cytoplasm</keyword>
<gene>
    <name evidence="8" type="ORF">GSM42_01985</name>
</gene>
<evidence type="ECO:0000256" key="5">
    <source>
        <dbReference type="ARBA" id="ARBA00022683"/>
    </source>
</evidence>
<sequence>MDFLQVEAIELNGQAETAVDAIWLAGDLLVQVKKVKPTYVEAMIKNFTDIGPYIVIGPGIAIPHARPEDGAVIPGLSMFRLSTPVSFGHASNDPVSLVCALAGVDETSHLMMLKQISQVLSNKDKLNIIKTTNDVEEVVRLFRQ</sequence>
<evidence type="ECO:0000256" key="6">
    <source>
        <dbReference type="ARBA" id="ARBA00022777"/>
    </source>
</evidence>
<dbReference type="RefSeq" id="WP_160799553.1">
    <property type="nucleotide sequence ID" value="NZ_WUUL01000001.1"/>
</dbReference>
<proteinExistence type="predicted"/>
<dbReference type="GO" id="GO:0009401">
    <property type="term" value="P:phosphoenolpyruvate-dependent sugar phosphotransferase system"/>
    <property type="evidence" value="ECO:0007669"/>
    <property type="project" value="UniProtKB-KW"/>
</dbReference>
<evidence type="ECO:0000313" key="9">
    <source>
        <dbReference type="Proteomes" id="UP000430692"/>
    </source>
</evidence>